<dbReference type="SUPFAM" id="SSF50156">
    <property type="entry name" value="PDZ domain-like"/>
    <property type="match status" value="2"/>
</dbReference>
<reference evidence="17" key="1">
    <citation type="submission" date="2020-12" db="EMBL/GenBank/DDBJ databases">
        <title>Hymenobacter sp.</title>
        <authorList>
            <person name="Kim M.K."/>
        </authorList>
    </citation>
    <scope>NUCLEOTIDE SEQUENCE [LARGE SCALE GENOMIC DNA]</scope>
    <source>
        <strain evidence="17">BT325</strain>
    </source>
</reference>
<feature type="compositionally biased region" description="Basic and acidic residues" evidence="14">
    <location>
        <begin position="102"/>
        <end position="112"/>
    </location>
</feature>
<comment type="catalytic activity">
    <reaction evidence="1">
        <text>Acts on substrates that are at least partially unfolded. The cleavage site P1 residue is normally between a pair of hydrophobic residues, such as Val-|-Val.</text>
        <dbReference type="EC" id="3.4.21.107"/>
    </reaction>
</comment>
<evidence type="ECO:0000256" key="1">
    <source>
        <dbReference type="ARBA" id="ARBA00001772"/>
    </source>
</evidence>
<keyword evidence="11" id="KW-0720">Serine protease</keyword>
<feature type="domain" description="PDZ" evidence="15">
    <location>
        <begin position="400"/>
        <end position="497"/>
    </location>
</feature>
<evidence type="ECO:0000313" key="17">
    <source>
        <dbReference type="Proteomes" id="UP000620670"/>
    </source>
</evidence>
<accession>A0ABS0Y824</accession>
<evidence type="ECO:0000256" key="7">
    <source>
        <dbReference type="ARBA" id="ARBA00022729"/>
    </source>
</evidence>
<dbReference type="Pfam" id="PF17820">
    <property type="entry name" value="PDZ_6"/>
    <property type="match status" value="1"/>
</dbReference>
<dbReference type="SMART" id="SM00228">
    <property type="entry name" value="PDZ"/>
    <property type="match status" value="2"/>
</dbReference>
<protein>
    <recommendedName>
        <fullName evidence="5">Probable periplasmic serine endoprotease DegP-like</fullName>
        <ecNumber evidence="4">3.4.21.107</ecNumber>
    </recommendedName>
    <alternativeName>
        <fullName evidence="13">Protease Do</fullName>
    </alternativeName>
</protein>
<evidence type="ECO:0000256" key="10">
    <source>
        <dbReference type="ARBA" id="ARBA00022801"/>
    </source>
</evidence>
<comment type="subcellular location">
    <subcellularLocation>
        <location evidence="2">Periplasm</location>
    </subcellularLocation>
</comment>
<dbReference type="InterPro" id="IPR041489">
    <property type="entry name" value="PDZ_6"/>
</dbReference>
<evidence type="ECO:0000256" key="3">
    <source>
        <dbReference type="ARBA" id="ARBA00010541"/>
    </source>
</evidence>
<sequence length="510" mass="52689">MECTGMNHYDHASRGAPRGHRRTIRSALLGAVALATVAGGAMLPAFAQAPQTMAAPQATMPSFADVVERVKPAVVSVRAKGGEKKMAQASSDRQGSPDFNLPDDHPFQEFFKRFRGGPGDESNRSPRPGQPGPRQGVSQGSGFFISADGYLVTNNHVIDKSSEVEVLMDDGRTLDAKVVGTDPKTDLALLKVEEGGPFKYVELAPEAPRVGDWVVAVGNPFGLGGTVTAGIVSARARDIGAGPYDDFLQIDAPVNRGNSGGPTFNQLGQVVGVNTAIFSPSGGNVGIAFAIPSETVRSVTTQLREKGTVERGFLGVQIQSVTKDIASSLGLQGGEGAIVSRLEEDGPAAKAGIKTGDVILAVNGKAVEDARDLSRRVASLNAGSTATLQVWRDGKRQDIAVTISRMDGTSTAAADPKQDAAVGKLGLSLAPTGDNKKGVAIVGVEPGSPGAEKGLKSGDVIAEVAGKPVQSPADVKAAIEASRKDGKKSVLFLVEANGNSRFVAVQVPTA</sequence>
<dbReference type="Proteomes" id="UP000620670">
    <property type="component" value="Unassembled WGS sequence"/>
</dbReference>
<keyword evidence="7" id="KW-0732">Signal</keyword>
<proteinExistence type="inferred from homology"/>
<evidence type="ECO:0000256" key="8">
    <source>
        <dbReference type="ARBA" id="ARBA00022737"/>
    </source>
</evidence>
<dbReference type="SUPFAM" id="SSF50494">
    <property type="entry name" value="Trypsin-like serine proteases"/>
    <property type="match status" value="1"/>
</dbReference>
<keyword evidence="9" id="KW-0574">Periplasm</keyword>
<comment type="similarity">
    <text evidence="3">Belongs to the peptidase S1C family.</text>
</comment>
<evidence type="ECO:0000259" key="15">
    <source>
        <dbReference type="PROSITE" id="PS50106"/>
    </source>
</evidence>
<keyword evidence="6" id="KW-0645">Protease</keyword>
<evidence type="ECO:0000313" key="16">
    <source>
        <dbReference type="EMBL" id="MBJ6128444.1"/>
    </source>
</evidence>
<evidence type="ECO:0000256" key="14">
    <source>
        <dbReference type="SAM" id="MobiDB-lite"/>
    </source>
</evidence>
<dbReference type="PRINTS" id="PR00834">
    <property type="entry name" value="PROTEASES2C"/>
</dbReference>
<dbReference type="InterPro" id="IPR001940">
    <property type="entry name" value="Peptidase_S1C"/>
</dbReference>
<dbReference type="InterPro" id="IPR036034">
    <property type="entry name" value="PDZ_sf"/>
</dbReference>
<evidence type="ECO:0000256" key="11">
    <source>
        <dbReference type="ARBA" id="ARBA00022825"/>
    </source>
</evidence>
<dbReference type="InterPro" id="IPR001478">
    <property type="entry name" value="PDZ"/>
</dbReference>
<feature type="region of interest" description="Disordered" evidence="14">
    <location>
        <begin position="79"/>
        <end position="139"/>
    </location>
</feature>
<evidence type="ECO:0000256" key="9">
    <source>
        <dbReference type="ARBA" id="ARBA00022764"/>
    </source>
</evidence>
<dbReference type="Pfam" id="PF13180">
    <property type="entry name" value="PDZ_2"/>
    <property type="match status" value="1"/>
</dbReference>
<dbReference type="CDD" id="cd10839">
    <property type="entry name" value="cpPDZ1_DegP-like"/>
    <property type="match status" value="1"/>
</dbReference>
<name>A0ABS0Y824_9HYPH</name>
<comment type="caution">
    <text evidence="16">The sequence shown here is derived from an EMBL/GenBank/DDBJ whole genome shotgun (WGS) entry which is preliminary data.</text>
</comment>
<dbReference type="PANTHER" id="PTHR22939">
    <property type="entry name" value="SERINE PROTEASE FAMILY S1C HTRA-RELATED"/>
    <property type="match status" value="1"/>
</dbReference>
<keyword evidence="12" id="KW-0346">Stress response</keyword>
<evidence type="ECO:0000256" key="13">
    <source>
        <dbReference type="ARBA" id="ARBA00032850"/>
    </source>
</evidence>
<dbReference type="InterPro" id="IPR011782">
    <property type="entry name" value="Pept_S1C_Do"/>
</dbReference>
<evidence type="ECO:0000256" key="2">
    <source>
        <dbReference type="ARBA" id="ARBA00004418"/>
    </source>
</evidence>
<dbReference type="EC" id="3.4.21.107" evidence="4"/>
<dbReference type="PROSITE" id="PS50106">
    <property type="entry name" value="PDZ"/>
    <property type="match status" value="2"/>
</dbReference>
<dbReference type="EMBL" id="JAELXT010000051">
    <property type="protein sequence ID" value="MBJ6128444.1"/>
    <property type="molecule type" value="Genomic_DNA"/>
</dbReference>
<dbReference type="InterPro" id="IPR009003">
    <property type="entry name" value="Peptidase_S1_PA"/>
</dbReference>
<feature type="domain" description="PDZ" evidence="15">
    <location>
        <begin position="298"/>
        <end position="394"/>
    </location>
</feature>
<dbReference type="Gene3D" id="2.40.10.120">
    <property type="match status" value="1"/>
</dbReference>
<dbReference type="Pfam" id="PF13365">
    <property type="entry name" value="Trypsin_2"/>
    <property type="match status" value="1"/>
</dbReference>
<evidence type="ECO:0000256" key="6">
    <source>
        <dbReference type="ARBA" id="ARBA00022670"/>
    </source>
</evidence>
<keyword evidence="8" id="KW-0677">Repeat</keyword>
<dbReference type="PANTHER" id="PTHR22939:SF130">
    <property type="entry name" value="PERIPLASMIC SERINE ENDOPROTEASE DEGP-LIKE-RELATED"/>
    <property type="match status" value="1"/>
</dbReference>
<dbReference type="Gene3D" id="2.30.42.10">
    <property type="match status" value="2"/>
</dbReference>
<keyword evidence="17" id="KW-1185">Reference proteome</keyword>
<evidence type="ECO:0000256" key="12">
    <source>
        <dbReference type="ARBA" id="ARBA00023016"/>
    </source>
</evidence>
<evidence type="ECO:0000256" key="4">
    <source>
        <dbReference type="ARBA" id="ARBA00013035"/>
    </source>
</evidence>
<keyword evidence="10" id="KW-0378">Hydrolase</keyword>
<evidence type="ECO:0000256" key="5">
    <source>
        <dbReference type="ARBA" id="ARBA00013958"/>
    </source>
</evidence>
<dbReference type="NCBIfam" id="TIGR02037">
    <property type="entry name" value="degP_htrA_DO"/>
    <property type="match status" value="1"/>
</dbReference>
<organism evidence="16 17">
    <name type="scientific">Microvirga splendida</name>
    <dbReference type="NCBI Taxonomy" id="2795727"/>
    <lineage>
        <taxon>Bacteria</taxon>
        <taxon>Pseudomonadati</taxon>
        <taxon>Pseudomonadota</taxon>
        <taxon>Alphaproteobacteria</taxon>
        <taxon>Hyphomicrobiales</taxon>
        <taxon>Methylobacteriaceae</taxon>
        <taxon>Microvirga</taxon>
    </lineage>
</organism>
<gene>
    <name evidence="16" type="ORF">JAO75_23905</name>
</gene>